<evidence type="ECO:0000256" key="5">
    <source>
        <dbReference type="ARBA" id="ARBA00022801"/>
    </source>
</evidence>
<evidence type="ECO:0000256" key="3">
    <source>
        <dbReference type="ARBA" id="ARBA00022722"/>
    </source>
</evidence>
<dbReference type="InterPro" id="IPR043502">
    <property type="entry name" value="DNA/RNA_pol_sf"/>
</dbReference>
<feature type="compositionally biased region" description="Basic and acidic residues" evidence="8">
    <location>
        <begin position="961"/>
        <end position="975"/>
    </location>
</feature>
<keyword evidence="2" id="KW-0548">Nucleotidyltransferase</keyword>
<feature type="compositionally biased region" description="Basic and acidic residues" evidence="8">
    <location>
        <begin position="11"/>
        <end position="28"/>
    </location>
</feature>
<dbReference type="SUPFAM" id="SSF56672">
    <property type="entry name" value="DNA/RNA polymerases"/>
    <property type="match status" value="1"/>
</dbReference>
<dbReference type="Pfam" id="PF02992">
    <property type="entry name" value="Transposase_21"/>
    <property type="match status" value="1"/>
</dbReference>
<keyword evidence="5" id="KW-0378">Hydrolase</keyword>
<feature type="region of interest" description="Disordered" evidence="8">
    <location>
        <begin position="204"/>
        <end position="238"/>
    </location>
</feature>
<dbReference type="GO" id="GO:0004519">
    <property type="term" value="F:endonuclease activity"/>
    <property type="evidence" value="ECO:0007669"/>
    <property type="project" value="UniProtKB-KW"/>
</dbReference>
<gene>
    <name evidence="11" type="ORF">QYE76_035098</name>
</gene>
<dbReference type="EMBL" id="JAUUTY010000007">
    <property type="protein sequence ID" value="KAK1611425.1"/>
    <property type="molecule type" value="Genomic_DNA"/>
</dbReference>
<dbReference type="CDD" id="cd01647">
    <property type="entry name" value="RT_LTR"/>
    <property type="match status" value="1"/>
</dbReference>
<dbReference type="InterPro" id="IPR004242">
    <property type="entry name" value="Transposase_21"/>
</dbReference>
<dbReference type="Pfam" id="PF00098">
    <property type="entry name" value="zf-CCHC"/>
    <property type="match status" value="1"/>
</dbReference>
<dbReference type="GO" id="GO:0016787">
    <property type="term" value="F:hydrolase activity"/>
    <property type="evidence" value="ECO:0007669"/>
    <property type="project" value="UniProtKB-KW"/>
</dbReference>
<dbReference type="PROSITE" id="PS50158">
    <property type="entry name" value="ZF_CCHC"/>
    <property type="match status" value="2"/>
</dbReference>
<feature type="compositionally biased region" description="Low complexity" evidence="8">
    <location>
        <begin position="226"/>
        <end position="238"/>
    </location>
</feature>
<keyword evidence="3" id="KW-0540">Nuclease</keyword>
<dbReference type="Proteomes" id="UP001231189">
    <property type="component" value="Unassembled WGS sequence"/>
</dbReference>
<dbReference type="InterPro" id="IPR036875">
    <property type="entry name" value="Znf_CCHC_sf"/>
</dbReference>
<feature type="domain" description="CCHC-type" evidence="9">
    <location>
        <begin position="255"/>
        <end position="270"/>
    </location>
</feature>
<evidence type="ECO:0000313" key="12">
    <source>
        <dbReference type="Proteomes" id="UP001231189"/>
    </source>
</evidence>
<dbReference type="Pfam" id="PF17917">
    <property type="entry name" value="RT_RNaseH"/>
    <property type="match status" value="1"/>
</dbReference>
<keyword evidence="4" id="KW-0255">Endonuclease</keyword>
<dbReference type="InterPro" id="IPR050951">
    <property type="entry name" value="Retrovirus_Pol_polyprotein"/>
</dbReference>
<sequence length="2001" mass="231148">MSGTPSEESEEQRIEREARQKAEADEAARTQFPPPPPPMTQQNFVQYMQMMEERQRVTLEQQNRFFQELLQQNRVERPENQGVTLSDFQNTKPISFAYAPEPMDAEDWLMDTERKLNTVGCNDQEKKDKAILTYVRDFSKLSRYAVEEVNTEDKKKKRFLRGLSPQFKVQLRMLRATEFQELVDAAITLEDDFKQLQEEKRKKAKFEPKRFVSNKPSTNLSFKPRYSNNNNNNNNSNYYGSRKNQAFQTANQIICRSCGLPGHHSRECRKPKIICFGCRQEGHMLKDCPKRRNDGGGQSGGGGIRGGNTGGNWKNKKPFGKLNCTSLEEVINSDQAVIDREIEFTIDLIPGTAPIAKAPYKMGPKELKELKEQLDDLEQKGFIQESISPWGSPVIFVDKRDGGRRMCGDYRNLNNVTIKNKYPLPRIQDLFDQVRGAGVFSKIDLRSGYHQIKIKKEDVPKTAFVSRYGHHEYLVVPFGLTNAPAIFMNLMNKIFMPCLDKFVIVFIDDILIYSKDKAEHAEHLRIVLQTLREHQLYAKFSKCEFWLDQVEFLGHVISKDGIAVNPSKVASVLDWEAPKNVKEIRGFLGMAGYYRRFIEGFSKIAGPMTKLLRKNTPFVWSDECEKSFQTLKEKLTTAPVLAVPEDGKDYTVYCDASKHGLGCVLMQDRKVISYGSRQLRPHEVNYPTHDLELAAVVFALKTWRHFLYGAKCELYTDHKSLKYFFTQKELNMRQKRWLELIKDYDLTINYTPGKANVVADALSRKSTGGIEPEISPELKKEISQAQIQLWEKEAHEGLSALQVADEMNVNLKNEIIMGQLDDPFIVEEMRRIDEGRPSEFHRGEMGSLWFQKRICVPDIAEIKEVILREAHQTPYSIHPGSTKMYMDLKELFWWNNMKREIAQKCLKTPEEPVSHAELELQPDLTYIEKPAKILEESWKQLRNKAIKYCMSMTYTRWTRHGEDFSDDEGRGRDDDGAYDSDNDEEEDNGDCYVDDSSSMIDELQKSGNKGPDLPNLRITNRGFDLLLQLLRTALPDVDFPKSYADAKSVLSDVGLGYETIHACKFDCSLFWGDHKDDTNCHVCGLSRYRDPTGKKKIPHKVLRYFPIIKRLQRLFVKKEMSTHTRWHKEKRVVEHNVLRHPADGEAWKHFDGKFDWFAKDPRNIRLGFATDGFSPFGSMSNPYSMWPVFVIPYNFPPWMCMDQSNYMMALLIPGKYSPGKDFHVFMQPLIKDMMQLWSGVETFDACTQEYFPLHAAFLWSIHDYPGYATMSGRSTRGFHACVHCDENPCAESLKNKIGYIGHRRFLDKSHPYRRSRLFNGKAEPRDPPRKYTTKEVAAKVESVKDFEHGKNPISRKRKRATVPGEPTWHLKVSLHHLPYWPELKIAHNLDVMHIEKNICDNIVGTLLELEGRNKDTVSARIDLKKFKMWEKYWLKKIVKDDGDAAVTYAKPPAPWTLSKEQKRHLCRYLANTRFPDGYCANWGRCVNIDGCKVTGMKTHDCHILLQRVLPAGLKGIASKEMYVAIAELGRFFRELCAKTLKVDVLNRLKVEIVVILCKLEKLFPPAFFDVMVHLAIHLPEEALLRGPVHYGWMYPVERRLGYLKSTVRNKARPEGSIAESYIVDECLIFCSRFFKDGTETRFNKDDRNQDIRRKPDPDEMEVFSVGAKGLGKSILKHFDKEFDKMVWYVLNNCDDVERYINEFRQELGGRGVRDMEETVQREFAGWFANHVRQLDNASEDLKSLAAGPDRRVVVYAGCNVKGARFRTLTRDKDLKTQNSGVATKGSFGDADETEYYGVLQEVLELQYGSNKHGDRSVYLFRCDWFDLASRGSKIKDDGYFKSVNTSVLWFKNSPFILASQAETCFYLEDTKFGDPWKVVQKFSHRHVYDVPELEDGNDDAFVRNEDAYQEDEGSVDHTFHDVVDLDEEAEVEAEEDDHRADEVVRIHDARTIRELENGEDSPNVDMDMSEDELQNEEESLIMEENIHDDEGKNSEEDSDVD</sequence>
<dbReference type="Pfam" id="PF13960">
    <property type="entry name" value="DUF4218"/>
    <property type="match status" value="1"/>
</dbReference>
<evidence type="ECO:0000313" key="11">
    <source>
        <dbReference type="EMBL" id="KAK1611425.1"/>
    </source>
</evidence>
<dbReference type="PANTHER" id="PTHR37984:SF5">
    <property type="entry name" value="PROTEIN NYNRIN-LIKE"/>
    <property type="match status" value="1"/>
</dbReference>
<dbReference type="FunFam" id="3.30.70.270:FF:000020">
    <property type="entry name" value="Transposon Tf2-6 polyprotein-like Protein"/>
    <property type="match status" value="1"/>
</dbReference>
<evidence type="ECO:0000256" key="7">
    <source>
        <dbReference type="PROSITE-ProRule" id="PRU00047"/>
    </source>
</evidence>
<accession>A0AAD8QZU2</accession>
<feature type="compositionally biased region" description="Basic and acidic residues" evidence="8">
    <location>
        <begin position="1984"/>
        <end position="1995"/>
    </location>
</feature>
<dbReference type="Pfam" id="PF00078">
    <property type="entry name" value="RVT_1"/>
    <property type="match status" value="1"/>
</dbReference>
<organism evidence="11 12">
    <name type="scientific">Lolium multiflorum</name>
    <name type="common">Italian ryegrass</name>
    <name type="synonym">Lolium perenne subsp. multiflorum</name>
    <dbReference type="NCBI Taxonomy" id="4521"/>
    <lineage>
        <taxon>Eukaryota</taxon>
        <taxon>Viridiplantae</taxon>
        <taxon>Streptophyta</taxon>
        <taxon>Embryophyta</taxon>
        <taxon>Tracheophyta</taxon>
        <taxon>Spermatophyta</taxon>
        <taxon>Magnoliopsida</taxon>
        <taxon>Liliopsida</taxon>
        <taxon>Poales</taxon>
        <taxon>Poaceae</taxon>
        <taxon>BOP clade</taxon>
        <taxon>Pooideae</taxon>
        <taxon>Poodae</taxon>
        <taxon>Poeae</taxon>
        <taxon>Poeae Chloroplast Group 2 (Poeae type)</taxon>
        <taxon>Loliodinae</taxon>
        <taxon>Loliinae</taxon>
        <taxon>Lolium</taxon>
    </lineage>
</organism>
<feature type="compositionally biased region" description="Acidic residues" evidence="8">
    <location>
        <begin position="976"/>
        <end position="993"/>
    </location>
</feature>
<dbReference type="CDD" id="cd09274">
    <property type="entry name" value="RNase_HI_RT_Ty3"/>
    <property type="match status" value="1"/>
</dbReference>
<dbReference type="GO" id="GO:0003964">
    <property type="term" value="F:RNA-directed DNA polymerase activity"/>
    <property type="evidence" value="ECO:0007669"/>
    <property type="project" value="UniProtKB-KW"/>
</dbReference>
<dbReference type="GO" id="GO:0003676">
    <property type="term" value="F:nucleic acid binding"/>
    <property type="evidence" value="ECO:0007669"/>
    <property type="project" value="InterPro"/>
</dbReference>
<dbReference type="Gene3D" id="3.10.10.10">
    <property type="entry name" value="HIV Type 1 Reverse Transcriptase, subunit A, domain 1"/>
    <property type="match status" value="1"/>
</dbReference>
<evidence type="ECO:0000256" key="1">
    <source>
        <dbReference type="ARBA" id="ARBA00022679"/>
    </source>
</evidence>
<dbReference type="PROSITE" id="PS50878">
    <property type="entry name" value="RT_POL"/>
    <property type="match status" value="1"/>
</dbReference>
<keyword evidence="12" id="KW-1185">Reference proteome</keyword>
<dbReference type="InterPro" id="IPR041373">
    <property type="entry name" value="RT_RNaseH"/>
</dbReference>
<comment type="caution">
    <text evidence="11">The sequence shown here is derived from an EMBL/GenBank/DDBJ whole genome shotgun (WGS) entry which is preliminary data.</text>
</comment>
<dbReference type="Gene3D" id="3.30.70.270">
    <property type="match status" value="2"/>
</dbReference>
<dbReference type="InterPro" id="IPR043128">
    <property type="entry name" value="Rev_trsase/Diguanyl_cyclase"/>
</dbReference>
<protein>
    <recommendedName>
        <fullName evidence="13">Reverse transcriptase</fullName>
    </recommendedName>
</protein>
<dbReference type="InterPro" id="IPR001878">
    <property type="entry name" value="Znf_CCHC"/>
</dbReference>
<keyword evidence="1" id="KW-0808">Transferase</keyword>
<evidence type="ECO:0008006" key="13">
    <source>
        <dbReference type="Google" id="ProtNLM"/>
    </source>
</evidence>
<dbReference type="InterPro" id="IPR025452">
    <property type="entry name" value="DUF4218"/>
</dbReference>
<feature type="region of interest" description="Disordered" evidence="8">
    <location>
        <begin position="961"/>
        <end position="994"/>
    </location>
</feature>
<dbReference type="Pfam" id="PF13952">
    <property type="entry name" value="DUF4216"/>
    <property type="match status" value="1"/>
</dbReference>
<dbReference type="GO" id="GO:0008270">
    <property type="term" value="F:zinc ion binding"/>
    <property type="evidence" value="ECO:0007669"/>
    <property type="project" value="UniProtKB-KW"/>
</dbReference>
<keyword evidence="7" id="KW-0863">Zinc-finger</keyword>
<evidence type="ECO:0000256" key="8">
    <source>
        <dbReference type="SAM" id="MobiDB-lite"/>
    </source>
</evidence>
<evidence type="ECO:0000256" key="6">
    <source>
        <dbReference type="ARBA" id="ARBA00022918"/>
    </source>
</evidence>
<keyword evidence="6" id="KW-0695">RNA-directed DNA polymerase</keyword>
<feature type="region of interest" description="Disordered" evidence="8">
    <location>
        <begin position="1"/>
        <end position="41"/>
    </location>
</feature>
<dbReference type="PANTHER" id="PTHR37984">
    <property type="entry name" value="PROTEIN CBG26694"/>
    <property type="match status" value="1"/>
</dbReference>
<dbReference type="Gene3D" id="4.10.60.10">
    <property type="entry name" value="Zinc finger, CCHC-type"/>
    <property type="match status" value="1"/>
</dbReference>
<evidence type="ECO:0000259" key="10">
    <source>
        <dbReference type="PROSITE" id="PS50878"/>
    </source>
</evidence>
<evidence type="ECO:0000256" key="2">
    <source>
        <dbReference type="ARBA" id="ARBA00022695"/>
    </source>
</evidence>
<dbReference type="InterPro" id="IPR025312">
    <property type="entry name" value="DUF4216"/>
</dbReference>
<dbReference type="SMART" id="SM00343">
    <property type="entry name" value="ZnF_C2HC"/>
    <property type="match status" value="2"/>
</dbReference>
<feature type="region of interest" description="Disordered" evidence="8">
    <location>
        <begin position="289"/>
        <end position="312"/>
    </location>
</feature>
<keyword evidence="7" id="KW-0479">Metal-binding</keyword>
<name>A0AAD8QZU2_LOLMU</name>
<evidence type="ECO:0000256" key="4">
    <source>
        <dbReference type="ARBA" id="ARBA00022759"/>
    </source>
</evidence>
<dbReference type="SUPFAM" id="SSF57756">
    <property type="entry name" value="Retrovirus zinc finger-like domains"/>
    <property type="match status" value="1"/>
</dbReference>
<dbReference type="InterPro" id="IPR000477">
    <property type="entry name" value="RT_dom"/>
</dbReference>
<keyword evidence="7" id="KW-0862">Zinc</keyword>
<feature type="compositionally biased region" description="Acidic residues" evidence="8">
    <location>
        <begin position="1967"/>
        <end position="1981"/>
    </location>
</feature>
<dbReference type="FunFam" id="3.10.20.370:FF:000001">
    <property type="entry name" value="Retrovirus-related Pol polyprotein from transposon 17.6-like protein"/>
    <property type="match status" value="1"/>
</dbReference>
<proteinExistence type="predicted"/>
<evidence type="ECO:0000259" key="9">
    <source>
        <dbReference type="PROSITE" id="PS50158"/>
    </source>
</evidence>
<dbReference type="InterPro" id="IPR041588">
    <property type="entry name" value="Integrase_H2C2"/>
</dbReference>
<reference evidence="11" key="1">
    <citation type="submission" date="2023-07" db="EMBL/GenBank/DDBJ databases">
        <title>A chromosome-level genome assembly of Lolium multiflorum.</title>
        <authorList>
            <person name="Chen Y."/>
            <person name="Copetti D."/>
            <person name="Kolliker R."/>
            <person name="Studer B."/>
        </authorList>
    </citation>
    <scope>NUCLEOTIDE SEQUENCE</scope>
    <source>
        <strain evidence="11">02402/16</strain>
        <tissue evidence="11">Leaf</tissue>
    </source>
</reference>
<dbReference type="Pfam" id="PF17921">
    <property type="entry name" value="Integrase_H2C2"/>
    <property type="match status" value="1"/>
</dbReference>
<feature type="region of interest" description="Disordered" evidence="8">
    <location>
        <begin position="1951"/>
        <end position="2001"/>
    </location>
</feature>
<feature type="compositionally biased region" description="Gly residues" evidence="8">
    <location>
        <begin position="295"/>
        <end position="310"/>
    </location>
</feature>
<feature type="domain" description="CCHC-type" evidence="9">
    <location>
        <begin position="275"/>
        <end position="290"/>
    </location>
</feature>
<feature type="domain" description="Reverse transcriptase" evidence="10">
    <location>
        <begin position="378"/>
        <end position="557"/>
    </location>
</feature>
<dbReference type="Gene3D" id="1.10.340.70">
    <property type="match status" value="1"/>
</dbReference>